<proteinExistence type="predicted"/>
<dbReference type="SUPFAM" id="SSF48403">
    <property type="entry name" value="Ankyrin repeat"/>
    <property type="match status" value="1"/>
</dbReference>
<keyword evidence="2" id="KW-1185">Reference proteome</keyword>
<name>A0ABD3F1Z1_9STRA</name>
<dbReference type="EMBL" id="JBIMZQ010000048">
    <property type="protein sequence ID" value="KAL3659149.1"/>
    <property type="molecule type" value="Genomic_DNA"/>
</dbReference>
<reference evidence="1 2" key="1">
    <citation type="submission" date="2024-09" db="EMBL/GenBank/DDBJ databases">
        <title>Genome sequencing and assembly of Phytophthora oleae, isolate VK10A, causative agent of rot of olive drupes.</title>
        <authorList>
            <person name="Conti Taguali S."/>
            <person name="Riolo M."/>
            <person name="La Spada F."/>
            <person name="Cacciola S.O."/>
            <person name="Dionisio G."/>
        </authorList>
    </citation>
    <scope>NUCLEOTIDE SEQUENCE [LARGE SCALE GENOMIC DNA]</scope>
    <source>
        <strain evidence="1 2">VK10A</strain>
    </source>
</reference>
<dbReference type="Proteomes" id="UP001632037">
    <property type="component" value="Unassembled WGS sequence"/>
</dbReference>
<evidence type="ECO:0000313" key="1">
    <source>
        <dbReference type="EMBL" id="KAL3659149.1"/>
    </source>
</evidence>
<dbReference type="InterPro" id="IPR036770">
    <property type="entry name" value="Ankyrin_rpt-contain_sf"/>
</dbReference>
<dbReference type="Gene3D" id="1.25.40.20">
    <property type="entry name" value="Ankyrin repeat-containing domain"/>
    <property type="match status" value="1"/>
</dbReference>
<dbReference type="AlphaFoldDB" id="A0ABD3F1Z1"/>
<organism evidence="1 2">
    <name type="scientific">Phytophthora oleae</name>
    <dbReference type="NCBI Taxonomy" id="2107226"/>
    <lineage>
        <taxon>Eukaryota</taxon>
        <taxon>Sar</taxon>
        <taxon>Stramenopiles</taxon>
        <taxon>Oomycota</taxon>
        <taxon>Peronosporomycetes</taxon>
        <taxon>Peronosporales</taxon>
        <taxon>Peronosporaceae</taxon>
        <taxon>Phytophthora</taxon>
    </lineage>
</organism>
<evidence type="ECO:0000313" key="2">
    <source>
        <dbReference type="Proteomes" id="UP001632037"/>
    </source>
</evidence>
<protein>
    <submittedName>
        <fullName evidence="1">Uncharacterized protein</fullName>
    </submittedName>
</protein>
<sequence>MRKAELLSIVRGLLPSETLWPSHGVRLEDGQTVLMLVAKVPDPHVAVKLIDFVCPLTENFWARDDHRRHVIMDACLCGVHVSVLLGLVKWARKTSVRVIVPMFRQDIDGLDAVELAIQGGHGELGCLLLEQHGPSSHDDLLCKHYPLKVLELAIESGNEQCAKTILSNKRVLHHLQPGATVRLNLNMRWEQRRDPVKRLFNIFTCVRAAIRCGMASIVQMVYRTDVAETRHAVWYALYTSSGRQEVSPVIQRMATMHRLDKLWPQIRMIVMLRDWDVLAKKKLTAWGRIARLCRGHHDWDAPAKLP</sequence>
<accession>A0ABD3F1Z1</accession>
<gene>
    <name evidence="1" type="ORF">V7S43_015728</name>
</gene>
<comment type="caution">
    <text evidence="1">The sequence shown here is derived from an EMBL/GenBank/DDBJ whole genome shotgun (WGS) entry which is preliminary data.</text>
</comment>